<keyword evidence="3" id="KW-1185">Reference proteome</keyword>
<dbReference type="EMBL" id="JBBGZA010000001">
    <property type="protein sequence ID" value="MEJ5094540.1"/>
    <property type="molecule type" value="Genomic_DNA"/>
</dbReference>
<feature type="signal peptide" evidence="1">
    <location>
        <begin position="1"/>
        <end position="19"/>
    </location>
</feature>
<evidence type="ECO:0008006" key="4">
    <source>
        <dbReference type="Google" id="ProtNLM"/>
    </source>
</evidence>
<feature type="chain" id="PRO_5046159584" description="DUF1579 domain-containing protein" evidence="1">
    <location>
        <begin position="20"/>
        <end position="173"/>
    </location>
</feature>
<gene>
    <name evidence="2" type="ORF">WH159_08290</name>
</gene>
<protein>
    <recommendedName>
        <fullName evidence="4">DUF1579 domain-containing protein</fullName>
    </recommendedName>
</protein>
<sequence>MMKRMLVAVAVLMASTAAAEEPARAPDAVRQLEGCWTGRGEVMGKPVTIAVEARPVALGAILTLDASSVAVADPSDRYAAHLVFGGGKGAGEVIGFWSDSFGGSMTATGTGSVQPAGFDISYPYSDAEFVNRWRPAGEQLGWTIIARDAKGGEQPFASYALRRVRCAPAKPPQ</sequence>
<keyword evidence="1" id="KW-0732">Signal</keyword>
<dbReference type="Proteomes" id="UP001380365">
    <property type="component" value="Unassembled WGS sequence"/>
</dbReference>
<evidence type="ECO:0000256" key="1">
    <source>
        <dbReference type="SAM" id="SignalP"/>
    </source>
</evidence>
<dbReference type="RefSeq" id="WP_132882766.1">
    <property type="nucleotide sequence ID" value="NZ_JBBGZA010000001.1"/>
</dbReference>
<name>A0ABU8Q5Y8_9SPHN</name>
<comment type="caution">
    <text evidence="2">The sequence shown here is derived from an EMBL/GenBank/DDBJ whole genome shotgun (WGS) entry which is preliminary data.</text>
</comment>
<accession>A0ABU8Q5Y8</accession>
<evidence type="ECO:0000313" key="3">
    <source>
        <dbReference type="Proteomes" id="UP001380365"/>
    </source>
</evidence>
<evidence type="ECO:0000313" key="2">
    <source>
        <dbReference type="EMBL" id="MEJ5094540.1"/>
    </source>
</evidence>
<reference evidence="2 3" key="1">
    <citation type="submission" date="2023-12" db="EMBL/GenBank/DDBJ databases">
        <title>Gut-associated functions are favored during microbiome assembly across C. elegans life.</title>
        <authorList>
            <person name="Zimmermann J."/>
        </authorList>
    </citation>
    <scope>NUCLEOTIDE SEQUENCE [LARGE SCALE GENOMIC DNA]</scope>
    <source>
        <strain evidence="2 3">JUb134</strain>
    </source>
</reference>
<organism evidence="2 3">
    <name type="scientific">Sphingomonas molluscorum</name>
    <dbReference type="NCBI Taxonomy" id="418184"/>
    <lineage>
        <taxon>Bacteria</taxon>
        <taxon>Pseudomonadati</taxon>
        <taxon>Pseudomonadota</taxon>
        <taxon>Alphaproteobacteria</taxon>
        <taxon>Sphingomonadales</taxon>
        <taxon>Sphingomonadaceae</taxon>
        <taxon>Sphingomonas</taxon>
    </lineage>
</organism>
<proteinExistence type="predicted"/>